<name>A0A1G6ZE36_9SPHI</name>
<keyword evidence="2" id="KW-1185">Reference proteome</keyword>
<protein>
    <submittedName>
        <fullName evidence="1">Uncharacterized protein</fullName>
    </submittedName>
</protein>
<dbReference type="RefSeq" id="WP_091148266.1">
    <property type="nucleotide sequence ID" value="NZ_FNAI01000003.1"/>
</dbReference>
<accession>A0A1G6ZE36</accession>
<organism evidence="1 2">
    <name type="scientific">Mucilaginibacter pineti</name>
    <dbReference type="NCBI Taxonomy" id="1391627"/>
    <lineage>
        <taxon>Bacteria</taxon>
        <taxon>Pseudomonadati</taxon>
        <taxon>Bacteroidota</taxon>
        <taxon>Sphingobacteriia</taxon>
        <taxon>Sphingobacteriales</taxon>
        <taxon>Sphingobacteriaceae</taxon>
        <taxon>Mucilaginibacter</taxon>
    </lineage>
</organism>
<dbReference type="OrthoDB" id="9906016at2"/>
<dbReference type="EMBL" id="FNAI01000003">
    <property type="protein sequence ID" value="SDE00878.1"/>
    <property type="molecule type" value="Genomic_DNA"/>
</dbReference>
<gene>
    <name evidence="1" type="ORF">SAMN05216464_103319</name>
</gene>
<dbReference type="Proteomes" id="UP000199072">
    <property type="component" value="Unassembled WGS sequence"/>
</dbReference>
<proteinExistence type="predicted"/>
<sequence>MKNNLLILSLILIGFSGCKVDDIKPNPADTNYDVTNKFFRVITRANADYSVIITYSPPGAASDTIKTKSSNGFEYNYGFAPKVGSKINVKIIAPKASTINSTINYKNIKVGGDNVLPVESGGLEVNFDYVVGE</sequence>
<dbReference type="PROSITE" id="PS51257">
    <property type="entry name" value="PROKAR_LIPOPROTEIN"/>
    <property type="match status" value="1"/>
</dbReference>
<dbReference type="AlphaFoldDB" id="A0A1G6ZE36"/>
<evidence type="ECO:0000313" key="2">
    <source>
        <dbReference type="Proteomes" id="UP000199072"/>
    </source>
</evidence>
<dbReference type="STRING" id="1391627.SAMN05216464_103319"/>
<evidence type="ECO:0000313" key="1">
    <source>
        <dbReference type="EMBL" id="SDE00878.1"/>
    </source>
</evidence>
<reference evidence="1 2" key="1">
    <citation type="submission" date="2016-10" db="EMBL/GenBank/DDBJ databases">
        <authorList>
            <person name="de Groot N.N."/>
        </authorList>
    </citation>
    <scope>NUCLEOTIDE SEQUENCE [LARGE SCALE GENOMIC DNA]</scope>
    <source>
        <strain evidence="1 2">47C3B</strain>
    </source>
</reference>